<reference evidence="2 3" key="1">
    <citation type="journal article" date="2018" name="Front. Plant Sci.">
        <title>Red Clover (Trifolium pratense) and Zigzag Clover (T. medium) - A Picture of Genomic Similarities and Differences.</title>
        <authorList>
            <person name="Dluhosova J."/>
            <person name="Istvanek J."/>
            <person name="Nedelnik J."/>
            <person name="Repkova J."/>
        </authorList>
    </citation>
    <scope>NUCLEOTIDE SEQUENCE [LARGE SCALE GENOMIC DNA]</scope>
    <source>
        <strain evidence="3">cv. 10/8</strain>
        <tissue evidence="2">Leaf</tissue>
    </source>
</reference>
<keyword evidence="3" id="KW-1185">Reference proteome</keyword>
<dbReference type="GO" id="GO:0003700">
    <property type="term" value="F:DNA-binding transcription factor activity"/>
    <property type="evidence" value="ECO:0007669"/>
    <property type="project" value="InterPro"/>
</dbReference>
<dbReference type="SUPFAM" id="SSF57959">
    <property type="entry name" value="Leucine zipper domain"/>
    <property type="match status" value="1"/>
</dbReference>
<protein>
    <submittedName>
        <fullName evidence="2">Transcription factor PERIANTHIA-like</fullName>
    </submittedName>
</protein>
<accession>A0A392SFI9</accession>
<dbReference type="Proteomes" id="UP000265520">
    <property type="component" value="Unassembled WGS sequence"/>
</dbReference>
<evidence type="ECO:0000313" key="2">
    <source>
        <dbReference type="EMBL" id="MCI47661.1"/>
    </source>
</evidence>
<dbReference type="Gene3D" id="1.20.5.170">
    <property type="match status" value="1"/>
</dbReference>
<dbReference type="PROSITE" id="PS00036">
    <property type="entry name" value="BZIP_BASIC"/>
    <property type="match status" value="1"/>
</dbReference>
<dbReference type="AlphaFoldDB" id="A0A392SFI9"/>
<proteinExistence type="predicted"/>
<dbReference type="InterPro" id="IPR046347">
    <property type="entry name" value="bZIP_sf"/>
</dbReference>
<organism evidence="2 3">
    <name type="scientific">Trifolium medium</name>
    <dbReference type="NCBI Taxonomy" id="97028"/>
    <lineage>
        <taxon>Eukaryota</taxon>
        <taxon>Viridiplantae</taxon>
        <taxon>Streptophyta</taxon>
        <taxon>Embryophyta</taxon>
        <taxon>Tracheophyta</taxon>
        <taxon>Spermatophyta</taxon>
        <taxon>Magnoliopsida</taxon>
        <taxon>eudicotyledons</taxon>
        <taxon>Gunneridae</taxon>
        <taxon>Pentapetalae</taxon>
        <taxon>rosids</taxon>
        <taxon>fabids</taxon>
        <taxon>Fabales</taxon>
        <taxon>Fabaceae</taxon>
        <taxon>Papilionoideae</taxon>
        <taxon>50 kb inversion clade</taxon>
        <taxon>NPAAA clade</taxon>
        <taxon>Hologalegina</taxon>
        <taxon>IRL clade</taxon>
        <taxon>Trifolieae</taxon>
        <taxon>Trifolium</taxon>
    </lineage>
</organism>
<dbReference type="EMBL" id="LXQA010375190">
    <property type="protein sequence ID" value="MCI47661.1"/>
    <property type="molecule type" value="Genomic_DNA"/>
</dbReference>
<evidence type="ECO:0000259" key="1">
    <source>
        <dbReference type="PROSITE" id="PS00036"/>
    </source>
</evidence>
<sequence length="57" mass="6714">MVAHSKDQTKFRAEDHKTLRRLAQNREAARKSRLRKKVNSLHICIFIVDYGVTEFIS</sequence>
<evidence type="ECO:0000313" key="3">
    <source>
        <dbReference type="Proteomes" id="UP000265520"/>
    </source>
</evidence>
<dbReference type="InterPro" id="IPR004827">
    <property type="entry name" value="bZIP"/>
</dbReference>
<comment type="caution">
    <text evidence="2">The sequence shown here is derived from an EMBL/GenBank/DDBJ whole genome shotgun (WGS) entry which is preliminary data.</text>
</comment>
<feature type="domain" description="BZIP" evidence="1">
    <location>
        <begin position="20"/>
        <end position="35"/>
    </location>
</feature>
<name>A0A392SFI9_9FABA</name>